<protein>
    <submittedName>
        <fullName evidence="1">Histone acetyltransferase</fullName>
    </submittedName>
</protein>
<reference evidence="2" key="1">
    <citation type="journal article" date="2019" name="MBio">
        <title>Comparative genomics for the elucidation of multidrug resistance (MDR) in Candida lusitaniae.</title>
        <authorList>
            <person name="Kannan A."/>
            <person name="Asner S.A."/>
            <person name="Trachsel E."/>
            <person name="Kelly S."/>
            <person name="Parker J."/>
            <person name="Sanglard D."/>
        </authorList>
    </citation>
    <scope>NUCLEOTIDE SEQUENCE [LARGE SCALE GENOMIC DNA]</scope>
    <source>
        <strain evidence="2">P1</strain>
    </source>
</reference>
<name>A0ACD0WJU5_CLALS</name>
<sequence>MFIRPVRTMRFSLVLSLLTTRNSIFPSLSSMTEGLSLNVYSVPSKLNVVIRLFSSSSSSSLSLSFTFSSSSSPSALFSVSSFSSSLSSSSSSSLSASLFALELFSNASSSDLPSSSSSMSSSFTAVSVSDSSGGLGELSINPSSWNSSSSSSFTSLDRPPFLRFEFSFAESVAPLLRSTIV</sequence>
<organism evidence="1 2">
    <name type="scientific">Clavispora lusitaniae</name>
    <name type="common">Candida lusitaniae</name>
    <dbReference type="NCBI Taxonomy" id="36911"/>
    <lineage>
        <taxon>Eukaryota</taxon>
        <taxon>Fungi</taxon>
        <taxon>Dikarya</taxon>
        <taxon>Ascomycota</taxon>
        <taxon>Saccharomycotina</taxon>
        <taxon>Pichiomycetes</taxon>
        <taxon>Metschnikowiaceae</taxon>
        <taxon>Clavispora</taxon>
    </lineage>
</organism>
<gene>
    <name evidence="1" type="ORF">EJF14_30799</name>
</gene>
<keyword evidence="2" id="KW-1185">Reference proteome</keyword>
<proteinExistence type="predicted"/>
<accession>A0ACD0WJU5</accession>
<dbReference type="EMBL" id="CP038486">
    <property type="protein sequence ID" value="QFZ27812.1"/>
    <property type="molecule type" value="Genomic_DNA"/>
</dbReference>
<dbReference type="Proteomes" id="UP000326582">
    <property type="component" value="Chromosome 3"/>
</dbReference>
<evidence type="ECO:0000313" key="1">
    <source>
        <dbReference type="EMBL" id="QFZ27812.1"/>
    </source>
</evidence>
<evidence type="ECO:0000313" key="2">
    <source>
        <dbReference type="Proteomes" id="UP000326582"/>
    </source>
</evidence>